<organism evidence="2">
    <name type="scientific">marine sediment metagenome</name>
    <dbReference type="NCBI Taxonomy" id="412755"/>
    <lineage>
        <taxon>unclassified sequences</taxon>
        <taxon>metagenomes</taxon>
        <taxon>ecological metagenomes</taxon>
    </lineage>
</organism>
<name>A0A0F9Z2Q8_9ZZZZ</name>
<dbReference type="AlphaFoldDB" id="A0A0F9Z2Q8"/>
<dbReference type="SUPFAM" id="SSF109854">
    <property type="entry name" value="DinB/YfiT-like putative metalloenzymes"/>
    <property type="match status" value="1"/>
</dbReference>
<dbReference type="InterPro" id="IPR034660">
    <property type="entry name" value="DinB/YfiT-like"/>
</dbReference>
<keyword evidence="1" id="KW-0479">Metal-binding</keyword>
<evidence type="ECO:0000256" key="1">
    <source>
        <dbReference type="ARBA" id="ARBA00022723"/>
    </source>
</evidence>
<dbReference type="Pfam" id="PF05163">
    <property type="entry name" value="DinB"/>
    <property type="match status" value="1"/>
</dbReference>
<comment type="caution">
    <text evidence="2">The sequence shown here is derived from an EMBL/GenBank/DDBJ whole genome shotgun (WGS) entry which is preliminary data.</text>
</comment>
<accession>A0A0F9Z2Q8</accession>
<evidence type="ECO:0000313" key="2">
    <source>
        <dbReference type="EMBL" id="KKO11394.1"/>
    </source>
</evidence>
<dbReference type="InterPro" id="IPR007837">
    <property type="entry name" value="DinB"/>
</dbReference>
<evidence type="ECO:0008006" key="3">
    <source>
        <dbReference type="Google" id="ProtNLM"/>
    </source>
</evidence>
<proteinExistence type="predicted"/>
<gene>
    <name evidence="2" type="ORF">LCGC14_0018750</name>
</gene>
<dbReference type="GO" id="GO:0046872">
    <property type="term" value="F:metal ion binding"/>
    <property type="evidence" value="ECO:0007669"/>
    <property type="project" value="UniProtKB-KW"/>
</dbReference>
<dbReference type="EMBL" id="LAZR01000003">
    <property type="protein sequence ID" value="KKO11394.1"/>
    <property type="molecule type" value="Genomic_DNA"/>
</dbReference>
<protein>
    <recommendedName>
        <fullName evidence="3">DinB-like domain-containing protein</fullName>
    </recommendedName>
</protein>
<sequence>MNDGDREIIDHFSWVREQTLELLRRLPDKLLSQTSAGCDETLGDALTHAGCGEDWWMANVLGDGGPAHHPYPGDRQALIDQIASCRDRVVGFFSADNGGPMGRTFSFTADDGRVEQWTGRDRLMYFIDHEVHHHARITQALRQLGFDDFPWPGCEA</sequence>
<reference evidence="2" key="1">
    <citation type="journal article" date="2015" name="Nature">
        <title>Complex archaea that bridge the gap between prokaryotes and eukaryotes.</title>
        <authorList>
            <person name="Spang A."/>
            <person name="Saw J.H."/>
            <person name="Jorgensen S.L."/>
            <person name="Zaremba-Niedzwiedzka K."/>
            <person name="Martijn J."/>
            <person name="Lind A.E."/>
            <person name="van Eijk R."/>
            <person name="Schleper C."/>
            <person name="Guy L."/>
            <person name="Ettema T.J."/>
        </authorList>
    </citation>
    <scope>NUCLEOTIDE SEQUENCE</scope>
</reference>
<dbReference type="Gene3D" id="1.20.120.450">
    <property type="entry name" value="dinb family like domain"/>
    <property type="match status" value="1"/>
</dbReference>